<accession>A0A8S5M5B1</accession>
<evidence type="ECO:0000313" key="1">
    <source>
        <dbReference type="EMBL" id="DAD77396.1"/>
    </source>
</evidence>
<organism evidence="1">
    <name type="scientific">Siphoviridae sp. ctPJC19</name>
    <dbReference type="NCBI Taxonomy" id="2826321"/>
    <lineage>
        <taxon>Viruses</taxon>
        <taxon>Duplodnaviria</taxon>
        <taxon>Heunggongvirae</taxon>
        <taxon>Uroviricota</taxon>
        <taxon>Caudoviricetes</taxon>
    </lineage>
</organism>
<protein>
    <submittedName>
        <fullName evidence="1">Uncharacterized protein</fullName>
    </submittedName>
</protein>
<dbReference type="EMBL" id="BK014824">
    <property type="protein sequence ID" value="DAD77396.1"/>
    <property type="molecule type" value="Genomic_DNA"/>
</dbReference>
<reference evidence="1" key="1">
    <citation type="journal article" date="2021" name="Proc. Natl. Acad. Sci. U.S.A.">
        <title>A Catalog of Tens of Thousands of Viruses from Human Metagenomes Reveals Hidden Associations with Chronic Diseases.</title>
        <authorList>
            <person name="Tisza M.J."/>
            <person name="Buck C.B."/>
        </authorList>
    </citation>
    <scope>NUCLEOTIDE SEQUENCE</scope>
    <source>
        <strain evidence="1">CtPJC19</strain>
    </source>
</reference>
<sequence length="41" mass="5239">MFKFLLMSHTYQLMDTHFCLIWYKSRLMDTHFLVCNRYYIK</sequence>
<proteinExistence type="predicted"/>
<name>A0A8S5M5B1_9CAUD</name>